<protein>
    <submittedName>
        <fullName evidence="2">Uncharacterized protein</fullName>
    </submittedName>
</protein>
<name>A0A2P2MYD0_RHIMU</name>
<sequence length="77" mass="8725">MVLMLESSHLNLMSKAPMLGLQVGVIIMAMTLKMTTTCLLMRNTMEISEWVTILTQTLGMKIILMEHQNLQGFLKEV</sequence>
<feature type="transmembrane region" description="Helical" evidence="1">
    <location>
        <begin position="20"/>
        <end position="40"/>
    </location>
</feature>
<dbReference type="EMBL" id="GGEC01054743">
    <property type="protein sequence ID" value="MBX35227.1"/>
    <property type="molecule type" value="Transcribed_RNA"/>
</dbReference>
<keyword evidence="1" id="KW-0812">Transmembrane</keyword>
<accession>A0A2P2MYD0</accession>
<keyword evidence="1" id="KW-0472">Membrane</keyword>
<organism evidence="2">
    <name type="scientific">Rhizophora mucronata</name>
    <name type="common">Asiatic mangrove</name>
    <dbReference type="NCBI Taxonomy" id="61149"/>
    <lineage>
        <taxon>Eukaryota</taxon>
        <taxon>Viridiplantae</taxon>
        <taxon>Streptophyta</taxon>
        <taxon>Embryophyta</taxon>
        <taxon>Tracheophyta</taxon>
        <taxon>Spermatophyta</taxon>
        <taxon>Magnoliopsida</taxon>
        <taxon>eudicotyledons</taxon>
        <taxon>Gunneridae</taxon>
        <taxon>Pentapetalae</taxon>
        <taxon>rosids</taxon>
        <taxon>fabids</taxon>
        <taxon>Malpighiales</taxon>
        <taxon>Rhizophoraceae</taxon>
        <taxon>Rhizophora</taxon>
    </lineage>
</organism>
<proteinExistence type="predicted"/>
<dbReference type="AlphaFoldDB" id="A0A2P2MYD0"/>
<keyword evidence="1" id="KW-1133">Transmembrane helix</keyword>
<evidence type="ECO:0000313" key="2">
    <source>
        <dbReference type="EMBL" id="MBX35227.1"/>
    </source>
</evidence>
<evidence type="ECO:0000256" key="1">
    <source>
        <dbReference type="SAM" id="Phobius"/>
    </source>
</evidence>
<reference evidence="2" key="1">
    <citation type="submission" date="2018-02" db="EMBL/GenBank/DDBJ databases">
        <title>Rhizophora mucronata_Transcriptome.</title>
        <authorList>
            <person name="Meera S.P."/>
            <person name="Sreeshan A."/>
            <person name="Augustine A."/>
        </authorList>
    </citation>
    <scope>NUCLEOTIDE SEQUENCE</scope>
    <source>
        <tissue evidence="2">Leaf</tissue>
    </source>
</reference>